<feature type="compositionally biased region" description="Polar residues" evidence="1">
    <location>
        <begin position="7"/>
        <end position="24"/>
    </location>
</feature>
<reference evidence="2" key="1">
    <citation type="submission" date="2023-06" db="EMBL/GenBank/DDBJ databases">
        <authorList>
            <consortium name="Lawrence Berkeley National Laboratory"/>
            <person name="Ahrendt S."/>
            <person name="Sahu N."/>
            <person name="Indic B."/>
            <person name="Wong-Bajracharya J."/>
            <person name="Merenyi Z."/>
            <person name="Ke H.-M."/>
            <person name="Monk M."/>
            <person name="Kocsube S."/>
            <person name="Drula E."/>
            <person name="Lipzen A."/>
            <person name="Balint B."/>
            <person name="Henrissat B."/>
            <person name="Andreopoulos B."/>
            <person name="Martin F.M."/>
            <person name="Harder C.B."/>
            <person name="Rigling D."/>
            <person name="Ford K.L."/>
            <person name="Foster G.D."/>
            <person name="Pangilinan J."/>
            <person name="Papanicolaou A."/>
            <person name="Barry K."/>
            <person name="LaButti K."/>
            <person name="Viragh M."/>
            <person name="Koriabine M."/>
            <person name="Yan M."/>
            <person name="Riley R."/>
            <person name="Champramary S."/>
            <person name="Plett K.L."/>
            <person name="Tsai I.J."/>
            <person name="Slot J."/>
            <person name="Sipos G."/>
            <person name="Plett J."/>
            <person name="Nagy L.G."/>
            <person name="Grigoriev I.V."/>
        </authorList>
    </citation>
    <scope>NUCLEOTIDE SEQUENCE</scope>
    <source>
        <strain evidence="2">HWK02</strain>
    </source>
</reference>
<evidence type="ECO:0000313" key="3">
    <source>
        <dbReference type="Proteomes" id="UP001175228"/>
    </source>
</evidence>
<dbReference type="EMBL" id="JAUEPU010000025">
    <property type="protein sequence ID" value="KAK0493336.1"/>
    <property type="molecule type" value="Genomic_DNA"/>
</dbReference>
<dbReference type="Proteomes" id="UP001175228">
    <property type="component" value="Unassembled WGS sequence"/>
</dbReference>
<gene>
    <name evidence="2" type="ORF">EDD18DRAFT_1108122</name>
</gene>
<keyword evidence="3" id="KW-1185">Reference proteome</keyword>
<proteinExistence type="predicted"/>
<protein>
    <submittedName>
        <fullName evidence="2">Uncharacterized protein</fullName>
    </submittedName>
</protein>
<organism evidence="2 3">
    <name type="scientific">Armillaria luteobubalina</name>
    <dbReference type="NCBI Taxonomy" id="153913"/>
    <lineage>
        <taxon>Eukaryota</taxon>
        <taxon>Fungi</taxon>
        <taxon>Dikarya</taxon>
        <taxon>Basidiomycota</taxon>
        <taxon>Agaricomycotina</taxon>
        <taxon>Agaricomycetes</taxon>
        <taxon>Agaricomycetidae</taxon>
        <taxon>Agaricales</taxon>
        <taxon>Marasmiineae</taxon>
        <taxon>Physalacriaceae</taxon>
        <taxon>Armillaria</taxon>
    </lineage>
</organism>
<feature type="region of interest" description="Disordered" evidence="1">
    <location>
        <begin position="1"/>
        <end position="35"/>
    </location>
</feature>
<name>A0AA39PZJ2_9AGAR</name>
<comment type="caution">
    <text evidence="2">The sequence shown here is derived from an EMBL/GenBank/DDBJ whole genome shotgun (WGS) entry which is preliminary data.</text>
</comment>
<dbReference type="AlphaFoldDB" id="A0AA39PZJ2"/>
<evidence type="ECO:0000256" key="1">
    <source>
        <dbReference type="SAM" id="MobiDB-lite"/>
    </source>
</evidence>
<accession>A0AA39PZJ2</accession>
<evidence type="ECO:0000313" key="2">
    <source>
        <dbReference type="EMBL" id="KAK0493336.1"/>
    </source>
</evidence>
<sequence>MAWTMSKKVSSNKKMTGTARQTKNPIRKPRGPAPLIGHCNLMERIKLLKAEPFVDIESSTDMRILTNWWRHCRRHHSHAIEESTKAKQASQALGSIGPPEPLGLKKIKVATRLARKKFANKMMTMCPERTQDVCLFDYPQFSLYLCVNTITHKPYNGLCRGQVQKVLDVPPCKPELAPSLTFSDLMAMLLEAYWRTLKHSPFVRKHMGGSNSDNCLSSSRTPSPSGSTCHYPDLYSSTCPSLDSIDAWVLAGVEARRADLEEGWNGTLEDRECMATGWPLPISCLLRGHCPWQAFGQRGICKTGSVNSILGSFQEDSGYEQSGVTGDT</sequence>